<evidence type="ECO:0000256" key="2">
    <source>
        <dbReference type="ARBA" id="ARBA00023125"/>
    </source>
</evidence>
<dbReference type="InterPro" id="IPR010982">
    <property type="entry name" value="Lambda_DNA-bd_dom_sf"/>
</dbReference>
<dbReference type="InterPro" id="IPR046335">
    <property type="entry name" value="LacI/GalR-like_sensor"/>
</dbReference>
<accession>A0ABR5SBK3</accession>
<dbReference type="Pfam" id="PF13377">
    <property type="entry name" value="Peripla_BP_3"/>
    <property type="match status" value="1"/>
</dbReference>
<reference evidence="5 6" key="1">
    <citation type="journal article" date="2016" name="Front. Microbiol.">
        <title>Genomic Resource of Rice Seed Associated Bacteria.</title>
        <authorList>
            <person name="Midha S."/>
            <person name="Bansal K."/>
            <person name="Sharma S."/>
            <person name="Kumar N."/>
            <person name="Patil P.P."/>
            <person name="Chaudhry V."/>
            <person name="Patil P.B."/>
        </authorList>
    </citation>
    <scope>NUCLEOTIDE SEQUENCE [LARGE SCALE GENOMIC DNA]</scope>
    <source>
        <strain evidence="5 6">NS263</strain>
    </source>
</reference>
<evidence type="ECO:0000313" key="6">
    <source>
        <dbReference type="Proteomes" id="UP000078335"/>
    </source>
</evidence>
<organism evidence="5 6">
    <name type="scientific">Curtobacterium oceanosedimentum</name>
    <dbReference type="NCBI Taxonomy" id="465820"/>
    <lineage>
        <taxon>Bacteria</taxon>
        <taxon>Bacillati</taxon>
        <taxon>Actinomycetota</taxon>
        <taxon>Actinomycetes</taxon>
        <taxon>Micrococcales</taxon>
        <taxon>Microbacteriaceae</taxon>
        <taxon>Curtobacterium</taxon>
    </lineage>
</organism>
<dbReference type="SUPFAM" id="SSF47413">
    <property type="entry name" value="lambda repressor-like DNA-binding domains"/>
    <property type="match status" value="1"/>
</dbReference>
<dbReference type="PROSITE" id="PS50932">
    <property type="entry name" value="HTH_LACI_2"/>
    <property type="match status" value="1"/>
</dbReference>
<feature type="domain" description="HTH lacI-type" evidence="4">
    <location>
        <begin position="15"/>
        <end position="69"/>
    </location>
</feature>
<dbReference type="CDD" id="cd01392">
    <property type="entry name" value="HTH_LacI"/>
    <property type="match status" value="1"/>
</dbReference>
<dbReference type="InterPro" id="IPR028082">
    <property type="entry name" value="Peripla_BP_I"/>
</dbReference>
<name>A0ABR5SBK3_9MICO</name>
<dbReference type="Gene3D" id="3.40.50.2300">
    <property type="match status" value="2"/>
</dbReference>
<dbReference type="EMBL" id="LDRB01000016">
    <property type="protein sequence ID" value="KTR41414.1"/>
    <property type="molecule type" value="Genomic_DNA"/>
</dbReference>
<keyword evidence="1" id="KW-0805">Transcription regulation</keyword>
<evidence type="ECO:0000256" key="3">
    <source>
        <dbReference type="ARBA" id="ARBA00023163"/>
    </source>
</evidence>
<dbReference type="RefSeq" id="WP_058728138.1">
    <property type="nucleotide sequence ID" value="NZ_LDRB01000016.1"/>
</dbReference>
<dbReference type="InterPro" id="IPR000843">
    <property type="entry name" value="HTH_LacI"/>
</dbReference>
<evidence type="ECO:0000256" key="1">
    <source>
        <dbReference type="ARBA" id="ARBA00023015"/>
    </source>
</evidence>
<dbReference type="Gene3D" id="1.10.260.40">
    <property type="entry name" value="lambda repressor-like DNA-binding domains"/>
    <property type="match status" value="1"/>
</dbReference>
<dbReference type="Pfam" id="PF00356">
    <property type="entry name" value="LacI"/>
    <property type="match status" value="1"/>
</dbReference>
<keyword evidence="6" id="KW-1185">Reference proteome</keyword>
<dbReference type="PROSITE" id="PS00356">
    <property type="entry name" value="HTH_LACI_1"/>
    <property type="match status" value="1"/>
</dbReference>
<evidence type="ECO:0000313" key="5">
    <source>
        <dbReference type="EMBL" id="KTR41414.1"/>
    </source>
</evidence>
<dbReference type="Proteomes" id="UP000078335">
    <property type="component" value="Unassembled WGS sequence"/>
</dbReference>
<dbReference type="PANTHER" id="PTHR30146:SF109">
    <property type="entry name" value="HTH-TYPE TRANSCRIPTIONAL REGULATOR GALS"/>
    <property type="match status" value="1"/>
</dbReference>
<protein>
    <submittedName>
        <fullName evidence="5">LacI family transcriptional regulator</fullName>
    </submittedName>
</protein>
<proteinExistence type="predicted"/>
<dbReference type="CDD" id="cd06288">
    <property type="entry name" value="PBP1_sucrose_transcription_regulator"/>
    <property type="match status" value="1"/>
</dbReference>
<comment type="caution">
    <text evidence="5">The sequence shown here is derived from an EMBL/GenBank/DDBJ whole genome shotgun (WGS) entry which is preliminary data.</text>
</comment>
<evidence type="ECO:0000259" key="4">
    <source>
        <dbReference type="PROSITE" id="PS50932"/>
    </source>
</evidence>
<dbReference type="SUPFAM" id="SSF53822">
    <property type="entry name" value="Periplasmic binding protein-like I"/>
    <property type="match status" value="1"/>
</dbReference>
<keyword evidence="3" id="KW-0804">Transcription</keyword>
<keyword evidence="2" id="KW-0238">DNA-binding</keyword>
<gene>
    <name evidence="5" type="ORF">NS263_04675</name>
</gene>
<sequence>MDDEDHRTATTVETVTLADVARAAGVSVATASKALNGRAHVSARSREAVLAAAAALSFTPNPFARALNRASTNTIGMLTSDLDNRFVLPILLGAEDAFGAGSLSVLLADARDSAMREQLQLQSLLTRRVDGVLIVGRTTNPRPPLQAKPDVPVVYVYAPSTDEQDLSFEPDNELAGRIAVDHLVETGRKRIAIVNGEDTYAAARDRLRGAAAALDEHGLELVGSPGLVFGQWDETWGRQAAERLLERHPDLDAIVAGSDHIARGVMDAVRESGRRIPEDVAVVGFDNWDILVEGARPQLTSVDMDLQQLGRLAAGALVDTIEGTVRRGRVRNPVSLVVRGSTVAGADGT</sequence>
<dbReference type="SMART" id="SM00354">
    <property type="entry name" value="HTH_LACI"/>
    <property type="match status" value="1"/>
</dbReference>
<dbReference type="PANTHER" id="PTHR30146">
    <property type="entry name" value="LACI-RELATED TRANSCRIPTIONAL REPRESSOR"/>
    <property type="match status" value="1"/>
</dbReference>